<accession>A0ABS5JWT6</accession>
<dbReference type="Gene3D" id="2.20.28.10">
    <property type="match status" value="1"/>
</dbReference>
<keyword evidence="2" id="KW-0813">Transport</keyword>
<evidence type="ECO:0000313" key="7">
    <source>
        <dbReference type="EMBL" id="MBS2099245.1"/>
    </source>
</evidence>
<protein>
    <submittedName>
        <fullName evidence="7">Flavin reductase</fullName>
    </submittedName>
</protein>
<dbReference type="SUPFAM" id="SSF50475">
    <property type="entry name" value="FMN-binding split barrel"/>
    <property type="match status" value="1"/>
</dbReference>
<dbReference type="PRINTS" id="PR00163">
    <property type="entry name" value="RUBREDOXIN"/>
</dbReference>
<dbReference type="PROSITE" id="PS50903">
    <property type="entry name" value="RUBREDOXIN_LIKE"/>
    <property type="match status" value="1"/>
</dbReference>
<sequence length="235" mass="25975">MNIEAFFKITYGLYIISAKANDKQNGYVANTAFQVTAEPPQIAISCNKDNLTSKLIEESGYFSISILKQDTSADTIGLFGYKTGKDVDKFENIEYKTSKSGTPVVTQDSIAWFDCKVKQTIIVDTHILFIGEIIENELLDEAGEPLTYAFYRDVKKGAAPKNAPTYIDKSKITSKPKTEQASTNQKYKCLACGYIYDPAVGDEENDIAPGTSFDDLPDDWTCPTCGSPKSMFEPV</sequence>
<dbReference type="Pfam" id="PF01613">
    <property type="entry name" value="Flavin_Reduct"/>
    <property type="match status" value="1"/>
</dbReference>
<feature type="domain" description="Rubredoxin-like" evidence="6">
    <location>
        <begin position="184"/>
        <end position="235"/>
    </location>
</feature>
<dbReference type="Proteomes" id="UP000708576">
    <property type="component" value="Unassembled WGS sequence"/>
</dbReference>
<dbReference type="InterPro" id="IPR024934">
    <property type="entry name" value="Rubredoxin-like_dom"/>
</dbReference>
<evidence type="ECO:0000256" key="3">
    <source>
        <dbReference type="ARBA" id="ARBA00022723"/>
    </source>
</evidence>
<keyword evidence="3" id="KW-0479">Metal-binding</keyword>
<evidence type="ECO:0000259" key="6">
    <source>
        <dbReference type="PROSITE" id="PS50903"/>
    </source>
</evidence>
<evidence type="ECO:0000313" key="8">
    <source>
        <dbReference type="Proteomes" id="UP000708576"/>
    </source>
</evidence>
<name>A0ABS5JWT6_9BACT</name>
<evidence type="ECO:0000256" key="2">
    <source>
        <dbReference type="ARBA" id="ARBA00022448"/>
    </source>
</evidence>
<evidence type="ECO:0000256" key="4">
    <source>
        <dbReference type="ARBA" id="ARBA00022982"/>
    </source>
</evidence>
<dbReference type="Gene3D" id="2.30.110.10">
    <property type="entry name" value="Electron Transport, Fmn-binding Protein, Chain A"/>
    <property type="match status" value="1"/>
</dbReference>
<dbReference type="Pfam" id="PF00301">
    <property type="entry name" value="Rubredoxin"/>
    <property type="match status" value="1"/>
</dbReference>
<dbReference type="SMART" id="SM00903">
    <property type="entry name" value="Flavin_Reduct"/>
    <property type="match status" value="1"/>
</dbReference>
<dbReference type="InterPro" id="IPR050526">
    <property type="entry name" value="Rubredoxin_ET"/>
</dbReference>
<gene>
    <name evidence="7" type="ORF">KEM10_13210</name>
</gene>
<dbReference type="CDD" id="cd00730">
    <property type="entry name" value="rubredoxin"/>
    <property type="match status" value="1"/>
</dbReference>
<reference evidence="7 8" key="1">
    <citation type="journal article" date="2015" name="Int. J. Syst. Evol. Microbiol.">
        <title>Carboxylicivirga linearis sp. nov., isolated from a sea cucumber culture pond.</title>
        <authorList>
            <person name="Wang F.Q."/>
            <person name="Zhou Y.X."/>
            <person name="Lin X.Z."/>
            <person name="Chen G.J."/>
            <person name="Du Z.J."/>
        </authorList>
    </citation>
    <scope>NUCLEOTIDE SEQUENCE [LARGE SCALE GENOMIC DNA]</scope>
    <source>
        <strain evidence="7 8">FB218</strain>
    </source>
</reference>
<keyword evidence="4" id="KW-0249">Electron transport</keyword>
<evidence type="ECO:0000256" key="1">
    <source>
        <dbReference type="ARBA" id="ARBA00001965"/>
    </source>
</evidence>
<dbReference type="PROSITE" id="PS00202">
    <property type="entry name" value="RUBREDOXIN"/>
    <property type="match status" value="1"/>
</dbReference>
<dbReference type="RefSeq" id="WP_212216489.1">
    <property type="nucleotide sequence ID" value="NZ_JAGUCO010000009.1"/>
</dbReference>
<dbReference type="InterPro" id="IPR024935">
    <property type="entry name" value="Rubredoxin_dom"/>
</dbReference>
<dbReference type="InterPro" id="IPR018527">
    <property type="entry name" value="Rubredoxin_Fe_BS"/>
</dbReference>
<comment type="caution">
    <text evidence="7">The sequence shown here is derived from an EMBL/GenBank/DDBJ whole genome shotgun (WGS) entry which is preliminary data.</text>
</comment>
<proteinExistence type="predicted"/>
<keyword evidence="5" id="KW-0408">Iron</keyword>
<dbReference type="PANTHER" id="PTHR47627">
    <property type="entry name" value="RUBREDOXIN"/>
    <property type="match status" value="1"/>
</dbReference>
<organism evidence="7 8">
    <name type="scientific">Carboxylicivirga linearis</name>
    <dbReference type="NCBI Taxonomy" id="1628157"/>
    <lineage>
        <taxon>Bacteria</taxon>
        <taxon>Pseudomonadati</taxon>
        <taxon>Bacteroidota</taxon>
        <taxon>Bacteroidia</taxon>
        <taxon>Marinilabiliales</taxon>
        <taxon>Marinilabiliaceae</taxon>
        <taxon>Carboxylicivirga</taxon>
    </lineage>
</organism>
<dbReference type="SUPFAM" id="SSF57802">
    <property type="entry name" value="Rubredoxin-like"/>
    <property type="match status" value="1"/>
</dbReference>
<evidence type="ECO:0000256" key="5">
    <source>
        <dbReference type="ARBA" id="ARBA00023004"/>
    </source>
</evidence>
<comment type="cofactor">
    <cofactor evidence="1">
        <name>Fe(3+)</name>
        <dbReference type="ChEBI" id="CHEBI:29034"/>
    </cofactor>
</comment>
<dbReference type="InterPro" id="IPR012349">
    <property type="entry name" value="Split_barrel_FMN-bd"/>
</dbReference>
<dbReference type="EMBL" id="JAGUCO010000009">
    <property type="protein sequence ID" value="MBS2099245.1"/>
    <property type="molecule type" value="Genomic_DNA"/>
</dbReference>
<dbReference type="PANTHER" id="PTHR47627:SF1">
    <property type="entry name" value="RUBREDOXIN-1-RELATED"/>
    <property type="match status" value="1"/>
</dbReference>
<dbReference type="InterPro" id="IPR002563">
    <property type="entry name" value="Flavin_Rdtase-like_dom"/>
</dbReference>
<keyword evidence="8" id="KW-1185">Reference proteome</keyword>